<name>A0ABV7PHL1_9BURK</name>
<feature type="domain" description="Big-1" evidence="2">
    <location>
        <begin position="222"/>
        <end position="313"/>
    </location>
</feature>
<dbReference type="Gene3D" id="2.60.40.10">
    <property type="entry name" value="Immunoglobulins"/>
    <property type="match status" value="3"/>
</dbReference>
<dbReference type="SMART" id="SM00634">
    <property type="entry name" value="BID_1"/>
    <property type="match status" value="2"/>
</dbReference>
<reference evidence="4" key="1">
    <citation type="journal article" date="2019" name="Int. J. Syst. Evol. Microbiol.">
        <title>The Global Catalogue of Microorganisms (GCM) 10K type strain sequencing project: providing services to taxonomists for standard genome sequencing and annotation.</title>
        <authorList>
            <consortium name="The Broad Institute Genomics Platform"/>
            <consortium name="The Broad Institute Genome Sequencing Center for Infectious Disease"/>
            <person name="Wu L."/>
            <person name="Ma J."/>
        </authorList>
    </citation>
    <scope>NUCLEOTIDE SEQUENCE [LARGE SCALE GENOMIC DNA]</scope>
    <source>
        <strain evidence="4">CCM 7480</strain>
    </source>
</reference>
<feature type="domain" description="Big-1" evidence="2">
    <location>
        <begin position="6"/>
        <end position="99"/>
    </location>
</feature>
<comment type="caution">
    <text evidence="3">The sequence shown here is derived from an EMBL/GenBank/DDBJ whole genome shotgun (WGS) entry which is preliminary data.</text>
</comment>
<proteinExistence type="inferred from homology"/>
<gene>
    <name evidence="3" type="ORF">ACFOPH_04570</name>
</gene>
<dbReference type="SUPFAM" id="SSF49373">
    <property type="entry name" value="Invasin/intimin cell-adhesion fragments"/>
    <property type="match status" value="2"/>
</dbReference>
<keyword evidence="4" id="KW-1185">Reference proteome</keyword>
<sequence length="577" mass="57733">MTLTLQAADGAATPTTIALGKPLGVTATVLDQAGKPVANALLTVAVDPEMLSMTPARGQVATDAGGKATLTLAPAGVASSGPTVVKVLAQQGSNSASAESVVTVAQPALSVRRVSPLASPAPLAAYGAALVTLDVLNDGAVLSSMPVTLSLRSNCADAGRAALPASVTTVQGRAQFTYQDKGCAQGDSIVATVEGSSAGISVAMAPASPDAASVVVGDITPADKSIVIQGTGGNGRTETALVGFRVLDKTGAPVANQTVAFSTISTRAVGLSRNSGLTDANGDVYVNLISGVEPTAVRVVARLANGVSTVSDTITVTTGLPTQLSFSLSAEKFNIEGYDYDDVENEIKLLLADQFSNPVADGVPVVVQTDSGAIGSADRGGCLTANGRCVVNLRSQNPRYGSDAAAPRGRAGLATITVTTLAGSNAALSGEIAVFLSGSHVRHFTLDGTPAGVALTSSGMTVTTTNCAAVNVPLRISDARRNPMPAETAVAFDSTVSMTGKVYPAEVPSAAPMYTGGVATGDQGTVHTLSLLPESGTCQQGGTKQMTASANLVVTTPFGNATLLPIVIRYPGKADAP</sequence>
<dbReference type="RefSeq" id="WP_379733815.1">
    <property type="nucleotide sequence ID" value="NZ_JBHRVV010000001.1"/>
</dbReference>
<dbReference type="InterPro" id="IPR003344">
    <property type="entry name" value="Big_1_dom"/>
</dbReference>
<accession>A0ABV7PHL1</accession>
<comment type="similarity">
    <text evidence="1">Belongs to the intimin/invasin family.</text>
</comment>
<dbReference type="Proteomes" id="UP001595665">
    <property type="component" value="Unassembled WGS sequence"/>
</dbReference>
<evidence type="ECO:0000256" key="1">
    <source>
        <dbReference type="ARBA" id="ARBA00010116"/>
    </source>
</evidence>
<evidence type="ECO:0000259" key="2">
    <source>
        <dbReference type="SMART" id="SM00634"/>
    </source>
</evidence>
<evidence type="ECO:0000313" key="3">
    <source>
        <dbReference type="EMBL" id="MFC3457518.1"/>
    </source>
</evidence>
<dbReference type="InterPro" id="IPR008964">
    <property type="entry name" value="Invasin/intimin_cell_adhesion"/>
</dbReference>
<dbReference type="InterPro" id="IPR013783">
    <property type="entry name" value="Ig-like_fold"/>
</dbReference>
<protein>
    <recommendedName>
        <fullName evidence="2">Big-1 domain-containing protein</fullName>
    </recommendedName>
</protein>
<evidence type="ECO:0000313" key="4">
    <source>
        <dbReference type="Proteomes" id="UP001595665"/>
    </source>
</evidence>
<dbReference type="EMBL" id="JBHRVV010000001">
    <property type="protein sequence ID" value="MFC3457518.1"/>
    <property type="molecule type" value="Genomic_DNA"/>
</dbReference>
<organism evidence="3 4">
    <name type="scientific">Massilia haematophila</name>
    <dbReference type="NCBI Taxonomy" id="457923"/>
    <lineage>
        <taxon>Bacteria</taxon>
        <taxon>Pseudomonadati</taxon>
        <taxon>Pseudomonadota</taxon>
        <taxon>Betaproteobacteria</taxon>
        <taxon>Burkholderiales</taxon>
        <taxon>Oxalobacteraceae</taxon>
        <taxon>Telluria group</taxon>
        <taxon>Massilia</taxon>
    </lineage>
</organism>